<accession>A0ABR3YNH6</accession>
<keyword evidence="3" id="KW-1185">Reference proteome</keyword>
<feature type="region of interest" description="Disordered" evidence="1">
    <location>
        <begin position="1"/>
        <end position="39"/>
    </location>
</feature>
<comment type="caution">
    <text evidence="2">The sequence shown here is derived from an EMBL/GenBank/DDBJ whole genome shotgun (WGS) entry which is preliminary data.</text>
</comment>
<sequence length="667" mass="72145">MASVLSGDRDNVPSASDIIPEFTPPDPAQSGSNVITADTVDPTYSSPVVDAEVDEAEPTPHRRVAGHFEGTDIDFNIYLPPSQHWHGRFFQLAYPVQQSTALPRNIVAALDGGAYFLQVKGAIGGFRADAAAAKFSKTVAAKYYGDASRRIYGYIYGGSGGSYVTVGAMEGSTGVWDGGVPIVIGSPGGNPQNLSVRALANLVLQSKADDIADALRPGGSGDPYASLSPLQRMVLQEATDMGLPLQGWEHPRAMSDLEIIMIMTPTVRMIDPTYSQDFWTQPGYLGTEQSELGDLLRARLVDCNPTIDRCDRDTSDDTIYIVLNSLPDTFHADGVEITLYGQDMTTEVGPLHGTVDAATKTLALPTARNAAVLEQLQIGRRVHLDNRWFLAMHTHHRHQLPSERISGFNQFYSADSADSTPKHPQRPIVASEIIAMATTGGSPFTGKLLAKTIIIDNLYDVHAFPYQAACYRDRIQQALQDRLDDNVRIYMNDHASHFSTLTDADDTKYLIEYEGIVQQALRDLANWVENGISPPASTNYTIKDSQVLLPKTASERKGMQVVVSLAVDGGKRINTTVEQPVKLVASLGVPPGTGQLVDVAWDTHGTGSFTSGTFTSSDKGSTAEMTVKYTTPGTFFAAVRATSHRGGNSNAVACHISNLDRVRIVVE</sequence>
<dbReference type="Proteomes" id="UP001583186">
    <property type="component" value="Unassembled WGS sequence"/>
</dbReference>
<evidence type="ECO:0000313" key="2">
    <source>
        <dbReference type="EMBL" id="KAL1889861.1"/>
    </source>
</evidence>
<dbReference type="EMBL" id="JAWCUI010000068">
    <property type="protein sequence ID" value="KAL1889861.1"/>
    <property type="molecule type" value="Genomic_DNA"/>
</dbReference>
<feature type="compositionally biased region" description="Polar residues" evidence="1">
    <location>
        <begin position="29"/>
        <end position="39"/>
    </location>
</feature>
<evidence type="ECO:0000313" key="3">
    <source>
        <dbReference type="Proteomes" id="UP001583186"/>
    </source>
</evidence>
<evidence type="ECO:0008006" key="4">
    <source>
        <dbReference type="Google" id="ProtNLM"/>
    </source>
</evidence>
<name>A0ABR3YNH6_9PEZI</name>
<gene>
    <name evidence="2" type="ORF">Sste5346_008584</name>
</gene>
<proteinExistence type="predicted"/>
<reference evidence="2 3" key="1">
    <citation type="journal article" date="2024" name="IMA Fungus">
        <title>IMA Genome - F19 : A genome assembly and annotation guide to empower mycologists, including annotated draft genome sequences of Ceratocystis pirilliformis, Diaporthe australafricana, Fusarium ophioides, Paecilomyces lecythidis, and Sporothrix stenoceras.</title>
        <authorList>
            <person name="Aylward J."/>
            <person name="Wilson A.M."/>
            <person name="Visagie C.M."/>
            <person name="Spraker J."/>
            <person name="Barnes I."/>
            <person name="Buitendag C."/>
            <person name="Ceriani C."/>
            <person name="Del Mar Angel L."/>
            <person name="du Plessis D."/>
            <person name="Fuchs T."/>
            <person name="Gasser K."/>
            <person name="Kramer D."/>
            <person name="Li W."/>
            <person name="Munsamy K."/>
            <person name="Piso A."/>
            <person name="Price J.L."/>
            <person name="Sonnekus B."/>
            <person name="Thomas C."/>
            <person name="van der Nest A."/>
            <person name="van Dijk A."/>
            <person name="van Heerden A."/>
            <person name="van Vuuren N."/>
            <person name="Yilmaz N."/>
            <person name="Duong T.A."/>
            <person name="van der Merwe N.A."/>
            <person name="Wingfield M.J."/>
            <person name="Wingfield B.D."/>
        </authorList>
    </citation>
    <scope>NUCLEOTIDE SEQUENCE [LARGE SCALE GENOMIC DNA]</scope>
    <source>
        <strain evidence="2 3">CMW 5346</strain>
    </source>
</reference>
<protein>
    <recommendedName>
        <fullName evidence="4">PKD/Chitinase domain-containing protein</fullName>
    </recommendedName>
</protein>
<organism evidence="2 3">
    <name type="scientific">Sporothrix stenoceras</name>
    <dbReference type="NCBI Taxonomy" id="5173"/>
    <lineage>
        <taxon>Eukaryota</taxon>
        <taxon>Fungi</taxon>
        <taxon>Dikarya</taxon>
        <taxon>Ascomycota</taxon>
        <taxon>Pezizomycotina</taxon>
        <taxon>Sordariomycetes</taxon>
        <taxon>Sordariomycetidae</taxon>
        <taxon>Ophiostomatales</taxon>
        <taxon>Ophiostomataceae</taxon>
        <taxon>Sporothrix</taxon>
    </lineage>
</organism>
<evidence type="ECO:0000256" key="1">
    <source>
        <dbReference type="SAM" id="MobiDB-lite"/>
    </source>
</evidence>